<reference evidence="2 3" key="1">
    <citation type="submission" date="2023-09" db="EMBL/GenBank/DDBJ databases">
        <title>Novel taxa isolated from Blanes Bay.</title>
        <authorList>
            <person name="Rey-Velasco X."/>
            <person name="Lucena T."/>
        </authorList>
    </citation>
    <scope>NUCLEOTIDE SEQUENCE [LARGE SCALE GENOMIC DNA]</scope>
    <source>
        <strain evidence="2 3">S356</strain>
    </source>
</reference>
<evidence type="ECO:0000313" key="3">
    <source>
        <dbReference type="Proteomes" id="UP001257277"/>
    </source>
</evidence>
<name>A0ABU3LHM1_9FLAO</name>
<dbReference type="SUPFAM" id="SSF47413">
    <property type="entry name" value="lambda repressor-like DNA-binding domains"/>
    <property type="match status" value="1"/>
</dbReference>
<dbReference type="EMBL" id="JAVTTO010000003">
    <property type="protein sequence ID" value="MDT7832557.1"/>
    <property type="molecule type" value="Genomic_DNA"/>
</dbReference>
<dbReference type="RefSeq" id="WP_349241817.1">
    <property type="nucleotide sequence ID" value="NZ_JAVTTO010000003.1"/>
</dbReference>
<dbReference type="InterPro" id="IPR010982">
    <property type="entry name" value="Lambda_DNA-bd_dom_sf"/>
</dbReference>
<keyword evidence="3" id="KW-1185">Reference proteome</keyword>
<dbReference type="InterPro" id="IPR013975">
    <property type="entry name" value="Tscrpt_reg_BetR_N"/>
</dbReference>
<organism evidence="2 3">
    <name type="scientific">Asprobacillus argus</name>
    <dbReference type="NCBI Taxonomy" id="3076534"/>
    <lineage>
        <taxon>Bacteria</taxon>
        <taxon>Pseudomonadati</taxon>
        <taxon>Bacteroidota</taxon>
        <taxon>Flavobacteriia</taxon>
        <taxon>Flavobacteriales</taxon>
        <taxon>Flavobacteriaceae</taxon>
        <taxon>Asprobacillus</taxon>
    </lineage>
</organism>
<accession>A0ABU3LHM1</accession>
<evidence type="ECO:0000313" key="2">
    <source>
        <dbReference type="EMBL" id="MDT7832557.1"/>
    </source>
</evidence>
<comment type="caution">
    <text evidence="2">The sequence shown here is derived from an EMBL/GenBank/DDBJ whole genome shotgun (WGS) entry which is preliminary data.</text>
</comment>
<gene>
    <name evidence="2" type="ORF">RQM59_09210</name>
</gene>
<protein>
    <submittedName>
        <fullName evidence="2">Helix-turn-helix domain-containing protein</fullName>
    </submittedName>
</protein>
<feature type="domain" description="Transcription regulator BetR N-terminal" evidence="1">
    <location>
        <begin position="25"/>
        <end position="75"/>
    </location>
</feature>
<dbReference type="Pfam" id="PF08667">
    <property type="entry name" value="BetR"/>
    <property type="match status" value="1"/>
</dbReference>
<sequence>MSIEKEKLFSIIRQKLPNNVSFIEEIADVLDVSYDASYRRLNGKTALSFEEALKLAKNYKISLNNLYGLDEEETISVLKQRGSVGPKEKLDDFFKLVTKSVDIFSKFKQPEFLYAAKDIPIYYLPHDTLYTKFRLYAFMNIHTNREFRQSQTTLQKFNPSSNLVYDSICFKNAFRGLKGTEIWNDTTIDSSLYQIYYFYEIKMITKDEAVQLCKELKGVIEKIEQQAANGVWNGNQVFRYKMYYNKLINLNNTVLFKSRKIKTLLIPYTSLSYLRIDDEKTCEEIEEHFDKKLKFSKRISGDAEVERKLFFTSMYEKIEQLCKQIEVKSEISFM</sequence>
<dbReference type="Proteomes" id="UP001257277">
    <property type="component" value="Unassembled WGS sequence"/>
</dbReference>
<evidence type="ECO:0000259" key="1">
    <source>
        <dbReference type="Pfam" id="PF08667"/>
    </source>
</evidence>
<proteinExistence type="predicted"/>